<name>A0A3B1C5H9_9ZZZZ</name>
<sequence length="65" mass="7978">MEQLTKRRAIKFLKKYFSLFVNNYKKSGYKVKIILAENSDTDKDYFYVQFCKGKEHTRDFKIIYH</sequence>
<organism evidence="1">
    <name type="scientific">hydrothermal vent metagenome</name>
    <dbReference type="NCBI Taxonomy" id="652676"/>
    <lineage>
        <taxon>unclassified sequences</taxon>
        <taxon>metagenomes</taxon>
        <taxon>ecological metagenomes</taxon>
    </lineage>
</organism>
<protein>
    <submittedName>
        <fullName evidence="1">Uncharacterized protein</fullName>
    </submittedName>
</protein>
<dbReference type="AlphaFoldDB" id="A0A3B1C5H9"/>
<dbReference type="EMBL" id="UOGD01000152">
    <property type="protein sequence ID" value="VAX19853.1"/>
    <property type="molecule type" value="Genomic_DNA"/>
</dbReference>
<accession>A0A3B1C5H9</accession>
<proteinExistence type="predicted"/>
<evidence type="ECO:0000313" key="1">
    <source>
        <dbReference type="EMBL" id="VAX19853.1"/>
    </source>
</evidence>
<reference evidence="1" key="1">
    <citation type="submission" date="2018-06" db="EMBL/GenBank/DDBJ databases">
        <authorList>
            <person name="Zhirakovskaya E."/>
        </authorList>
    </citation>
    <scope>NUCLEOTIDE SEQUENCE</scope>
</reference>
<gene>
    <name evidence="1" type="ORF">MNBD_IGNAVI01-254</name>
</gene>